<evidence type="ECO:0000259" key="1">
    <source>
        <dbReference type="Pfam" id="PF04865"/>
    </source>
</evidence>
<dbReference type="InterPro" id="IPR052399">
    <property type="entry name" value="Phage_Baseplate_Assmbl_Protein"/>
</dbReference>
<sequence length="367" mass="37817">MAFSIPTLRDLVERTRLAFRANLPGSDAWLWPNNVGPTAKVLAGLTHEVFGYADWIARQKFALTADGDSLDLHGAELGMSRRPAAAAAGSVAVVSTAALVVDAGAVLSRSDGFTYRAASGGVLAGAGTLSLPVIAEEAGKSGIARPGTVLLALSGFSGPVTIAVGAEGVASGADAEGDEAFRQRILFRKRNPPQGGSAADYVIWASEIPGVTRVFVERLFNGPGTVRVFPLFDDDYDGGIAPPARIVEVAEYLDSQRPAGAALTVAAPAARVIDVEIAGLSPGGVAVEEAVRQELASTFRRLGRVTGADAPSPSMPYLATAQVFSRSWIWQSAANAAGEQSHVVVDPASDIAVPIGSVPVLGSVTFT</sequence>
<proteinExistence type="predicted"/>
<evidence type="ECO:0000313" key="4">
    <source>
        <dbReference type="Proteomes" id="UP001595976"/>
    </source>
</evidence>
<gene>
    <name evidence="3" type="ORF">ACFPK2_05285</name>
</gene>
<dbReference type="InterPro" id="IPR058531">
    <property type="entry name" value="Baseplate_J_M"/>
</dbReference>
<dbReference type="Proteomes" id="UP001595976">
    <property type="component" value="Unassembled WGS sequence"/>
</dbReference>
<dbReference type="RefSeq" id="WP_260347580.1">
    <property type="nucleotide sequence ID" value="NZ_JAOAOS010000001.1"/>
</dbReference>
<evidence type="ECO:0000259" key="2">
    <source>
        <dbReference type="Pfam" id="PF26078"/>
    </source>
</evidence>
<comment type="caution">
    <text evidence="3">The sequence shown here is derived from an EMBL/GenBank/DDBJ whole genome shotgun (WGS) entry which is preliminary data.</text>
</comment>
<dbReference type="InterPro" id="IPR006949">
    <property type="entry name" value="Barrel_Baseplate_J-like"/>
</dbReference>
<keyword evidence="4" id="KW-1185">Reference proteome</keyword>
<name>A0ABW0EZQ3_9HYPH</name>
<dbReference type="EMBL" id="JBHSLI010000001">
    <property type="protein sequence ID" value="MFC5292402.1"/>
    <property type="molecule type" value="Genomic_DNA"/>
</dbReference>
<evidence type="ECO:0000313" key="3">
    <source>
        <dbReference type="EMBL" id="MFC5292402.1"/>
    </source>
</evidence>
<protein>
    <submittedName>
        <fullName evidence="3">Baseplate J/gp47 family protein</fullName>
    </submittedName>
</protein>
<dbReference type="PANTHER" id="PTHR37829">
    <property type="entry name" value="PHAGE-LIKE ELEMENT PBSX PROTEIN XKDT"/>
    <property type="match status" value="1"/>
</dbReference>
<feature type="domain" description="Baseplate protein J-like barrel" evidence="1">
    <location>
        <begin position="93"/>
        <end position="154"/>
    </location>
</feature>
<dbReference type="Pfam" id="PF26078">
    <property type="entry name" value="Baseplate_J_M"/>
    <property type="match status" value="1"/>
</dbReference>
<feature type="domain" description="Baseplate J-like central" evidence="2">
    <location>
        <begin position="193"/>
        <end position="267"/>
    </location>
</feature>
<dbReference type="PANTHER" id="PTHR37829:SF3">
    <property type="entry name" value="PROTEIN JAYE-RELATED"/>
    <property type="match status" value="1"/>
</dbReference>
<reference evidence="4" key="1">
    <citation type="journal article" date="2019" name="Int. J. Syst. Evol. Microbiol.">
        <title>The Global Catalogue of Microorganisms (GCM) 10K type strain sequencing project: providing services to taxonomists for standard genome sequencing and annotation.</title>
        <authorList>
            <consortium name="The Broad Institute Genomics Platform"/>
            <consortium name="The Broad Institute Genome Sequencing Center for Infectious Disease"/>
            <person name="Wu L."/>
            <person name="Ma J."/>
        </authorList>
    </citation>
    <scope>NUCLEOTIDE SEQUENCE [LARGE SCALE GENOMIC DNA]</scope>
    <source>
        <strain evidence="4">CGMCC 1.15643</strain>
    </source>
</reference>
<accession>A0ABW0EZQ3</accession>
<organism evidence="3 4">
    <name type="scientific">Bosea minatitlanensis</name>
    <dbReference type="NCBI Taxonomy" id="128782"/>
    <lineage>
        <taxon>Bacteria</taxon>
        <taxon>Pseudomonadati</taxon>
        <taxon>Pseudomonadota</taxon>
        <taxon>Alphaproteobacteria</taxon>
        <taxon>Hyphomicrobiales</taxon>
        <taxon>Boseaceae</taxon>
        <taxon>Bosea</taxon>
    </lineage>
</organism>
<dbReference type="Pfam" id="PF04865">
    <property type="entry name" value="Baseplate_J"/>
    <property type="match status" value="1"/>
</dbReference>